<comment type="caution">
    <text evidence="1">The sequence shown here is derived from an EMBL/GenBank/DDBJ whole genome shotgun (WGS) entry which is preliminary data.</text>
</comment>
<name>A0A8X6SVH7_TRICX</name>
<sequence>MLHCHQRRYEQLSRVREKNHWDDGSWMVSLASISPPEPFLLYNKEVLGPVDRRDVIYSLTRLRTPSTDRHQDRRMINDTLVEPTIHSPLFTHRQAFTTGHVSSQTITRCLAEGHLVLRRLLHVLSIHPPTPPFGVVSHTMGLDCKGMEPGRLQ</sequence>
<reference evidence="1" key="1">
    <citation type="submission" date="2020-08" db="EMBL/GenBank/DDBJ databases">
        <title>Multicomponent nature underlies the extraordinary mechanical properties of spider dragline silk.</title>
        <authorList>
            <person name="Kono N."/>
            <person name="Nakamura H."/>
            <person name="Mori M."/>
            <person name="Yoshida Y."/>
            <person name="Ohtoshi R."/>
            <person name="Malay A.D."/>
            <person name="Moran D.A.P."/>
            <person name="Tomita M."/>
            <person name="Numata K."/>
            <person name="Arakawa K."/>
        </authorList>
    </citation>
    <scope>NUCLEOTIDE SEQUENCE</scope>
</reference>
<protein>
    <submittedName>
        <fullName evidence="1">Uncharacterized protein</fullName>
    </submittedName>
</protein>
<evidence type="ECO:0000313" key="1">
    <source>
        <dbReference type="EMBL" id="GFY18150.1"/>
    </source>
</evidence>
<dbReference type="Proteomes" id="UP000887159">
    <property type="component" value="Unassembled WGS sequence"/>
</dbReference>
<organism evidence="1 2">
    <name type="scientific">Trichonephila clavipes</name>
    <name type="common">Golden silk orbweaver</name>
    <name type="synonym">Nephila clavipes</name>
    <dbReference type="NCBI Taxonomy" id="2585209"/>
    <lineage>
        <taxon>Eukaryota</taxon>
        <taxon>Metazoa</taxon>
        <taxon>Ecdysozoa</taxon>
        <taxon>Arthropoda</taxon>
        <taxon>Chelicerata</taxon>
        <taxon>Arachnida</taxon>
        <taxon>Araneae</taxon>
        <taxon>Araneomorphae</taxon>
        <taxon>Entelegynae</taxon>
        <taxon>Araneoidea</taxon>
        <taxon>Nephilidae</taxon>
        <taxon>Trichonephila</taxon>
    </lineage>
</organism>
<keyword evidence="2" id="KW-1185">Reference proteome</keyword>
<proteinExistence type="predicted"/>
<accession>A0A8X6SVH7</accession>
<dbReference type="EMBL" id="BMAU01021348">
    <property type="protein sequence ID" value="GFY18150.1"/>
    <property type="molecule type" value="Genomic_DNA"/>
</dbReference>
<gene>
    <name evidence="1" type="ORF">TNCV_2045571</name>
</gene>
<dbReference type="AlphaFoldDB" id="A0A8X6SVH7"/>
<evidence type="ECO:0000313" key="2">
    <source>
        <dbReference type="Proteomes" id="UP000887159"/>
    </source>
</evidence>